<dbReference type="GO" id="GO:0051087">
    <property type="term" value="F:protein-folding chaperone binding"/>
    <property type="evidence" value="ECO:0007669"/>
    <property type="project" value="TreeGrafter"/>
</dbReference>
<feature type="chain" id="PRO_5043373143" description="J domain-containing protein" evidence="2">
    <location>
        <begin position="28"/>
        <end position="179"/>
    </location>
</feature>
<reference evidence="4 5" key="1">
    <citation type="submission" date="2022-07" db="EMBL/GenBank/DDBJ databases">
        <title>Genome-wide signatures of adaptation to extreme environments.</title>
        <authorList>
            <person name="Cho C.H."/>
            <person name="Yoon H.S."/>
        </authorList>
    </citation>
    <scope>NUCLEOTIDE SEQUENCE [LARGE SCALE GENOMIC DNA]</scope>
    <source>
        <strain evidence="4 5">108.79 E11</strain>
    </source>
</reference>
<dbReference type="Pfam" id="PF00226">
    <property type="entry name" value="DnaJ"/>
    <property type="match status" value="1"/>
</dbReference>
<dbReference type="GO" id="GO:0051787">
    <property type="term" value="F:misfolded protein binding"/>
    <property type="evidence" value="ECO:0007669"/>
    <property type="project" value="TreeGrafter"/>
</dbReference>
<dbReference type="PANTHER" id="PTHR44360:SF1">
    <property type="entry name" value="DNAJ HOMOLOG SUBFAMILY B MEMBER 9"/>
    <property type="match status" value="1"/>
</dbReference>
<evidence type="ECO:0000259" key="3">
    <source>
        <dbReference type="PROSITE" id="PS50076"/>
    </source>
</evidence>
<comment type="caution">
    <text evidence="4">The sequence shown here is derived from an EMBL/GenBank/DDBJ whole genome shotgun (WGS) entry which is preliminary data.</text>
</comment>
<dbReference type="PROSITE" id="PS50076">
    <property type="entry name" value="DNAJ_2"/>
    <property type="match status" value="1"/>
</dbReference>
<accession>A0AAV9ID57</accession>
<keyword evidence="1" id="KW-0143">Chaperone</keyword>
<dbReference type="PANTHER" id="PTHR44360">
    <property type="entry name" value="DNAJ HOMOLOG SUBFAMILY B MEMBER 9"/>
    <property type="match status" value="1"/>
</dbReference>
<dbReference type="PROSITE" id="PS00636">
    <property type="entry name" value="DNAJ_1"/>
    <property type="match status" value="1"/>
</dbReference>
<evidence type="ECO:0000313" key="5">
    <source>
        <dbReference type="Proteomes" id="UP001300502"/>
    </source>
</evidence>
<dbReference type="PRINTS" id="PR00625">
    <property type="entry name" value="JDOMAIN"/>
</dbReference>
<protein>
    <recommendedName>
        <fullName evidence="3">J domain-containing protein</fullName>
    </recommendedName>
</protein>
<sequence>METPNCSSRLILLFCLVFITTITLVNAKRNYYKVLGVEKNASEREIKRAYHQLARKYHPDKNGGDKKAELKFREIAEAYEVLSDPQKRETYDLYGEEGLQYGANSDFQAQGSNSRFTEQSFQGFPFGDFFMNDFFASGRKGNSYKTFKNSKRSNNFRGQNCRTTKVCVNGKCQITTECY</sequence>
<dbReference type="InterPro" id="IPR036869">
    <property type="entry name" value="J_dom_sf"/>
</dbReference>
<dbReference type="Proteomes" id="UP001300502">
    <property type="component" value="Unassembled WGS sequence"/>
</dbReference>
<evidence type="ECO:0000313" key="4">
    <source>
        <dbReference type="EMBL" id="KAK4525370.1"/>
    </source>
</evidence>
<dbReference type="InterPro" id="IPR001623">
    <property type="entry name" value="DnaJ_domain"/>
</dbReference>
<dbReference type="SUPFAM" id="SSF46565">
    <property type="entry name" value="Chaperone J-domain"/>
    <property type="match status" value="1"/>
</dbReference>
<keyword evidence="5" id="KW-1185">Reference proteome</keyword>
<evidence type="ECO:0000256" key="2">
    <source>
        <dbReference type="SAM" id="SignalP"/>
    </source>
</evidence>
<dbReference type="AlphaFoldDB" id="A0AAV9ID57"/>
<dbReference type="SMART" id="SM00271">
    <property type="entry name" value="DnaJ"/>
    <property type="match status" value="1"/>
</dbReference>
<dbReference type="GO" id="GO:0036503">
    <property type="term" value="P:ERAD pathway"/>
    <property type="evidence" value="ECO:0007669"/>
    <property type="project" value="TreeGrafter"/>
</dbReference>
<dbReference type="GO" id="GO:0005783">
    <property type="term" value="C:endoplasmic reticulum"/>
    <property type="evidence" value="ECO:0007669"/>
    <property type="project" value="TreeGrafter"/>
</dbReference>
<feature type="signal peptide" evidence="2">
    <location>
        <begin position="1"/>
        <end position="27"/>
    </location>
</feature>
<name>A0AAV9ID57_9RHOD</name>
<gene>
    <name evidence="4" type="ORF">GAYE_SCF12G3278</name>
</gene>
<dbReference type="CDD" id="cd06257">
    <property type="entry name" value="DnaJ"/>
    <property type="match status" value="1"/>
</dbReference>
<dbReference type="EMBL" id="JANCYU010000030">
    <property type="protein sequence ID" value="KAK4525370.1"/>
    <property type="molecule type" value="Genomic_DNA"/>
</dbReference>
<dbReference type="InterPro" id="IPR018253">
    <property type="entry name" value="DnaJ_domain_CS"/>
</dbReference>
<evidence type="ECO:0000256" key="1">
    <source>
        <dbReference type="ARBA" id="ARBA00023186"/>
    </source>
</evidence>
<feature type="domain" description="J" evidence="3">
    <location>
        <begin position="30"/>
        <end position="95"/>
    </location>
</feature>
<dbReference type="InterPro" id="IPR051948">
    <property type="entry name" value="Hsp70_co-chaperone_J-domain"/>
</dbReference>
<keyword evidence="2" id="KW-0732">Signal</keyword>
<organism evidence="4 5">
    <name type="scientific">Galdieria yellowstonensis</name>
    <dbReference type="NCBI Taxonomy" id="3028027"/>
    <lineage>
        <taxon>Eukaryota</taxon>
        <taxon>Rhodophyta</taxon>
        <taxon>Bangiophyceae</taxon>
        <taxon>Galdieriales</taxon>
        <taxon>Galdieriaceae</taxon>
        <taxon>Galdieria</taxon>
    </lineage>
</organism>
<proteinExistence type="predicted"/>
<dbReference type="Gene3D" id="1.10.287.110">
    <property type="entry name" value="DnaJ domain"/>
    <property type="match status" value="1"/>
</dbReference>